<evidence type="ECO:0000259" key="1">
    <source>
        <dbReference type="Pfam" id="PF02602"/>
    </source>
</evidence>
<dbReference type="GO" id="GO:0033014">
    <property type="term" value="P:tetrapyrrole biosynthetic process"/>
    <property type="evidence" value="ECO:0007669"/>
    <property type="project" value="InterPro"/>
</dbReference>
<protein>
    <submittedName>
        <fullName evidence="2">Uroporphyrinogen-III synthase</fullName>
    </submittedName>
</protein>
<evidence type="ECO:0000313" key="3">
    <source>
        <dbReference type="Proteomes" id="UP000460626"/>
    </source>
</evidence>
<sequence length="223" mass="23791">MIFAIRPEPGLQATLQRGRDMNLAVLGRPLFEVVPLRWQAPPPEQFDALLIGSANAVRQAGIALEAYRHLPVHAVGEATADAAREAGLTVAHVGTGGLQQVLNAEKGKVRFLRLAGAEHIALKHPRRIAITVREVYDVRSIPLTGGDEVSLRVGEPVVLLHSAAAASHFARECERRGLDKGRIGLACIGPRVAKAAGRGWKACQSAPRPDDAALLSLAANMCH</sequence>
<dbReference type="RefSeq" id="WP_131453055.1">
    <property type="nucleotide sequence ID" value="NZ_BMJK01000001.1"/>
</dbReference>
<dbReference type="InterPro" id="IPR036108">
    <property type="entry name" value="4pyrrol_syn_uPrphyn_synt_sf"/>
</dbReference>
<dbReference type="AlphaFoldDB" id="A0A845A306"/>
<keyword evidence="3" id="KW-1185">Reference proteome</keyword>
<dbReference type="GO" id="GO:0004852">
    <property type="term" value="F:uroporphyrinogen-III synthase activity"/>
    <property type="evidence" value="ECO:0007669"/>
    <property type="project" value="InterPro"/>
</dbReference>
<dbReference type="SUPFAM" id="SSF69618">
    <property type="entry name" value="HemD-like"/>
    <property type="match status" value="1"/>
</dbReference>
<name>A0A845A306_9SPHN</name>
<feature type="domain" description="Tetrapyrrole biosynthesis uroporphyrinogen III synthase" evidence="1">
    <location>
        <begin position="24"/>
        <end position="215"/>
    </location>
</feature>
<dbReference type="OrthoDB" id="7424801at2"/>
<dbReference type="Gene3D" id="3.40.50.10090">
    <property type="match status" value="2"/>
</dbReference>
<proteinExistence type="predicted"/>
<evidence type="ECO:0000313" key="2">
    <source>
        <dbReference type="EMBL" id="MXO93802.1"/>
    </source>
</evidence>
<organism evidence="2 3">
    <name type="scientific">Aurantiacibacter arachoides</name>
    <dbReference type="NCBI Taxonomy" id="1850444"/>
    <lineage>
        <taxon>Bacteria</taxon>
        <taxon>Pseudomonadati</taxon>
        <taxon>Pseudomonadota</taxon>
        <taxon>Alphaproteobacteria</taxon>
        <taxon>Sphingomonadales</taxon>
        <taxon>Erythrobacteraceae</taxon>
        <taxon>Aurantiacibacter</taxon>
    </lineage>
</organism>
<dbReference type="InterPro" id="IPR003754">
    <property type="entry name" value="4pyrrol_synth_uPrphyn_synth"/>
</dbReference>
<gene>
    <name evidence="2" type="ORF">GRI62_09300</name>
</gene>
<dbReference type="Pfam" id="PF02602">
    <property type="entry name" value="HEM4"/>
    <property type="match status" value="1"/>
</dbReference>
<dbReference type="CDD" id="cd06578">
    <property type="entry name" value="HemD"/>
    <property type="match status" value="1"/>
</dbReference>
<dbReference type="Proteomes" id="UP000460626">
    <property type="component" value="Unassembled WGS sequence"/>
</dbReference>
<comment type="caution">
    <text evidence="2">The sequence shown here is derived from an EMBL/GenBank/DDBJ whole genome shotgun (WGS) entry which is preliminary data.</text>
</comment>
<dbReference type="EMBL" id="WTYH01000001">
    <property type="protein sequence ID" value="MXO93802.1"/>
    <property type="molecule type" value="Genomic_DNA"/>
</dbReference>
<accession>A0A845A306</accession>
<reference evidence="2 3" key="1">
    <citation type="submission" date="2019-12" db="EMBL/GenBank/DDBJ databases">
        <title>Genomic-based taxomic classification of the family Erythrobacteraceae.</title>
        <authorList>
            <person name="Xu L."/>
        </authorList>
    </citation>
    <scope>NUCLEOTIDE SEQUENCE [LARGE SCALE GENOMIC DNA]</scope>
    <source>
        <strain evidence="2 3">RC4-10-4</strain>
    </source>
</reference>